<feature type="compositionally biased region" description="Basic and acidic residues" evidence="1">
    <location>
        <begin position="227"/>
        <end position="242"/>
    </location>
</feature>
<organism evidence="2">
    <name type="scientific">uncultured Friedmanniella sp</name>
    <dbReference type="NCBI Taxonomy" id="335381"/>
    <lineage>
        <taxon>Bacteria</taxon>
        <taxon>Bacillati</taxon>
        <taxon>Actinomycetota</taxon>
        <taxon>Actinomycetes</taxon>
        <taxon>Propionibacteriales</taxon>
        <taxon>Nocardioidaceae</taxon>
        <taxon>Friedmanniella</taxon>
        <taxon>environmental samples</taxon>
    </lineage>
</organism>
<evidence type="ECO:0000256" key="1">
    <source>
        <dbReference type="SAM" id="MobiDB-lite"/>
    </source>
</evidence>
<protein>
    <submittedName>
        <fullName evidence="2">Oligopeptide transport ATP-binding protein OppF</fullName>
    </submittedName>
</protein>
<feature type="compositionally biased region" description="Basic residues" evidence="1">
    <location>
        <begin position="23"/>
        <end position="49"/>
    </location>
</feature>
<feature type="compositionally biased region" description="Basic and acidic residues" evidence="1">
    <location>
        <begin position="162"/>
        <end position="171"/>
    </location>
</feature>
<proteinExistence type="predicted"/>
<feature type="compositionally biased region" description="Low complexity" evidence="1">
    <location>
        <begin position="197"/>
        <end position="209"/>
    </location>
</feature>
<dbReference type="GO" id="GO:0005524">
    <property type="term" value="F:ATP binding"/>
    <property type="evidence" value="ECO:0007669"/>
    <property type="project" value="UniProtKB-KW"/>
</dbReference>
<gene>
    <name evidence="2" type="ORF">AVDCRST_MAG61-2450</name>
</gene>
<reference evidence="2" key="1">
    <citation type="submission" date="2020-02" db="EMBL/GenBank/DDBJ databases">
        <authorList>
            <person name="Meier V. D."/>
        </authorList>
    </citation>
    <scope>NUCLEOTIDE SEQUENCE</scope>
    <source>
        <strain evidence="2">AVDCRST_MAG61</strain>
    </source>
</reference>
<evidence type="ECO:0000313" key="2">
    <source>
        <dbReference type="EMBL" id="CAA9315141.1"/>
    </source>
</evidence>
<feature type="non-terminal residue" evidence="2">
    <location>
        <position position="1"/>
    </location>
</feature>
<feature type="region of interest" description="Disordered" evidence="1">
    <location>
        <begin position="1"/>
        <end position="341"/>
    </location>
</feature>
<sequence length="341" mass="36374">ERRGDPPGREPGQALPDQGGRAAPHRRSRQGRRRRLLRARQGRDARHRGGVGLRQVNPRPDADAAGGADRRHPDLRRRRRLLPAGCGDAASPARHPDRLPGPLHLAEPPHDRRRHRRRAVRDPSRRRTQGRASSPGSGAARPGWAQPRTHQPLSAPVLRRAAAADRDRPRCGAEPQGADLRRAGLCAGRVGAGSGGQPARAAAGRAGSGLRLHRPRPVGGAPHLRPGRGDVPRGAGRDRGRGADLLPAHPSLHPGAALGRSGARPDAAPRPPADSAERGRAQPGQPAVGMPFPHPLLQGAAQLRRRRPVAGPAAGRREQPRLRLPLRGSDVPGRYRDALGL</sequence>
<keyword evidence="2" id="KW-0067">ATP-binding</keyword>
<keyword evidence="2" id="KW-0547">Nucleotide-binding</keyword>
<feature type="non-terminal residue" evidence="2">
    <location>
        <position position="341"/>
    </location>
</feature>
<accession>A0A6J4KV57</accession>
<dbReference type="EMBL" id="CADCTT010000262">
    <property type="protein sequence ID" value="CAA9315141.1"/>
    <property type="molecule type" value="Genomic_DNA"/>
</dbReference>
<name>A0A6J4KV57_9ACTN</name>
<dbReference type="AlphaFoldDB" id="A0A6J4KV57"/>